<sequence>MYSDAHFLANIKFDFMQPYCVASRQVFKSRQICQSPIFETRHTYDSEINIRKPDIS</sequence>
<proteinExistence type="predicted"/>
<gene>
    <name evidence="1" type="ORF">Cflav_PD2193</name>
</gene>
<evidence type="ECO:0000313" key="2">
    <source>
        <dbReference type="Proteomes" id="UP000003688"/>
    </source>
</evidence>
<accession>B9XM72</accession>
<keyword evidence="2" id="KW-1185">Reference proteome</keyword>
<dbReference type="STRING" id="320771.Cflav_PD2193"/>
<protein>
    <submittedName>
        <fullName evidence="1">Uncharacterized protein</fullName>
    </submittedName>
</protein>
<dbReference type="Proteomes" id="UP000003688">
    <property type="component" value="Unassembled WGS sequence"/>
</dbReference>
<dbReference type="AlphaFoldDB" id="B9XM72"/>
<comment type="caution">
    <text evidence="1">The sequence shown here is derived from an EMBL/GenBank/DDBJ whole genome shotgun (WGS) entry which is preliminary data.</text>
</comment>
<organism evidence="1 2">
    <name type="scientific">Pedosphaera parvula (strain Ellin514)</name>
    <dbReference type="NCBI Taxonomy" id="320771"/>
    <lineage>
        <taxon>Bacteria</taxon>
        <taxon>Pseudomonadati</taxon>
        <taxon>Verrucomicrobiota</taxon>
        <taxon>Pedosphaerae</taxon>
        <taxon>Pedosphaerales</taxon>
        <taxon>Pedosphaeraceae</taxon>
        <taxon>Pedosphaera</taxon>
    </lineage>
</organism>
<reference evidence="1 2" key="1">
    <citation type="journal article" date="2011" name="J. Bacteriol.">
        <title>Genome sequence of 'Pedosphaera parvula' Ellin514, an aerobic Verrucomicrobial isolate from pasture soil.</title>
        <authorList>
            <person name="Kant R."/>
            <person name="van Passel M.W."/>
            <person name="Sangwan P."/>
            <person name="Palva A."/>
            <person name="Lucas S."/>
            <person name="Copeland A."/>
            <person name="Lapidus A."/>
            <person name="Glavina Del Rio T."/>
            <person name="Dalin E."/>
            <person name="Tice H."/>
            <person name="Bruce D."/>
            <person name="Goodwin L."/>
            <person name="Pitluck S."/>
            <person name="Chertkov O."/>
            <person name="Larimer F.W."/>
            <person name="Land M.L."/>
            <person name="Hauser L."/>
            <person name="Brettin T.S."/>
            <person name="Detter J.C."/>
            <person name="Han S."/>
            <person name="de Vos W.M."/>
            <person name="Janssen P.H."/>
            <person name="Smidt H."/>
        </authorList>
    </citation>
    <scope>NUCLEOTIDE SEQUENCE [LARGE SCALE GENOMIC DNA]</scope>
    <source>
        <strain evidence="1 2">Ellin514</strain>
    </source>
</reference>
<dbReference type="EMBL" id="ABOX02000033">
    <property type="protein sequence ID" value="EEF59065.1"/>
    <property type="molecule type" value="Genomic_DNA"/>
</dbReference>
<evidence type="ECO:0000313" key="1">
    <source>
        <dbReference type="EMBL" id="EEF59065.1"/>
    </source>
</evidence>
<name>B9XM72_PEDPL</name>